<keyword evidence="3" id="KW-0813">Transport</keyword>
<reference evidence="15 16" key="1">
    <citation type="submission" date="2021-09" db="EMBL/GenBank/DDBJ databases">
        <title>Lysobacter sp. 13A isolated from the river sediment.</title>
        <authorList>
            <person name="Liu H."/>
            <person name="Li S."/>
            <person name="Mao S."/>
        </authorList>
    </citation>
    <scope>NUCLEOTIDE SEQUENCE [LARGE SCALE GENOMIC DNA]</scope>
    <source>
        <strain evidence="15 16">13A</strain>
    </source>
</reference>
<dbReference type="Pfam" id="PF01292">
    <property type="entry name" value="Ni_hydr_CYTB"/>
    <property type="match status" value="1"/>
</dbReference>
<evidence type="ECO:0000256" key="5">
    <source>
        <dbReference type="ARBA" id="ARBA00022617"/>
    </source>
</evidence>
<keyword evidence="7" id="KW-0479">Metal-binding</keyword>
<keyword evidence="4" id="KW-1003">Cell membrane</keyword>
<comment type="caution">
    <text evidence="15">The sequence shown here is derived from an EMBL/GenBank/DDBJ whole genome shotgun (WGS) entry which is preliminary data.</text>
</comment>
<keyword evidence="5" id="KW-0349">Heme</keyword>
<gene>
    <name evidence="15" type="ORF">K6753_07620</name>
</gene>
<keyword evidence="9 13" id="KW-1133">Transmembrane helix</keyword>
<feature type="transmembrane region" description="Helical" evidence="13">
    <location>
        <begin position="88"/>
        <end position="110"/>
    </location>
</feature>
<evidence type="ECO:0000256" key="3">
    <source>
        <dbReference type="ARBA" id="ARBA00022448"/>
    </source>
</evidence>
<evidence type="ECO:0000256" key="12">
    <source>
        <dbReference type="ARBA" id="ARBA00037975"/>
    </source>
</evidence>
<evidence type="ECO:0000256" key="7">
    <source>
        <dbReference type="ARBA" id="ARBA00022723"/>
    </source>
</evidence>
<dbReference type="InterPro" id="IPR052168">
    <property type="entry name" value="Cytochrome_b561_oxidase"/>
</dbReference>
<evidence type="ECO:0000259" key="14">
    <source>
        <dbReference type="Pfam" id="PF01292"/>
    </source>
</evidence>
<feature type="transmembrane region" description="Helical" evidence="13">
    <location>
        <begin position="47"/>
        <end position="68"/>
    </location>
</feature>
<evidence type="ECO:0000256" key="8">
    <source>
        <dbReference type="ARBA" id="ARBA00022982"/>
    </source>
</evidence>
<dbReference type="SUPFAM" id="SSF81342">
    <property type="entry name" value="Transmembrane di-heme cytochromes"/>
    <property type="match status" value="1"/>
</dbReference>
<evidence type="ECO:0000256" key="10">
    <source>
        <dbReference type="ARBA" id="ARBA00023004"/>
    </source>
</evidence>
<dbReference type="EMBL" id="JAINZW010000003">
    <property type="protein sequence ID" value="MBZ4039400.1"/>
    <property type="molecule type" value="Genomic_DNA"/>
</dbReference>
<dbReference type="PANTHER" id="PTHR30529">
    <property type="entry name" value="CYTOCHROME B561"/>
    <property type="match status" value="1"/>
</dbReference>
<dbReference type="Gene3D" id="1.20.950.20">
    <property type="entry name" value="Transmembrane di-heme cytochromes, Chain C"/>
    <property type="match status" value="1"/>
</dbReference>
<evidence type="ECO:0000256" key="13">
    <source>
        <dbReference type="SAM" id="Phobius"/>
    </source>
</evidence>
<keyword evidence="11 13" id="KW-0472">Membrane</keyword>
<accession>A0ABS7T6A0</accession>
<comment type="subcellular location">
    <subcellularLocation>
        <location evidence="2">Cell membrane</location>
        <topology evidence="2">Multi-pass membrane protein</topology>
    </subcellularLocation>
</comment>
<evidence type="ECO:0000256" key="11">
    <source>
        <dbReference type="ARBA" id="ARBA00023136"/>
    </source>
</evidence>
<comment type="cofactor">
    <cofactor evidence="1">
        <name>heme b</name>
        <dbReference type="ChEBI" id="CHEBI:60344"/>
    </cofactor>
</comment>
<evidence type="ECO:0000313" key="15">
    <source>
        <dbReference type="EMBL" id="MBZ4039400.1"/>
    </source>
</evidence>
<feature type="transmembrane region" description="Helical" evidence="13">
    <location>
        <begin position="16"/>
        <end position="35"/>
    </location>
</feature>
<keyword evidence="10" id="KW-0408">Iron</keyword>
<keyword evidence="6 13" id="KW-0812">Transmembrane</keyword>
<keyword evidence="8" id="KW-0249">Electron transport</keyword>
<dbReference type="RefSeq" id="WP_223675861.1">
    <property type="nucleotide sequence ID" value="NZ_JAINZW010000003.1"/>
</dbReference>
<comment type="similarity">
    <text evidence="12">Belongs to the cytochrome b561 family.</text>
</comment>
<evidence type="ECO:0000256" key="4">
    <source>
        <dbReference type="ARBA" id="ARBA00022475"/>
    </source>
</evidence>
<keyword evidence="16" id="KW-1185">Reference proteome</keyword>
<evidence type="ECO:0000256" key="9">
    <source>
        <dbReference type="ARBA" id="ARBA00022989"/>
    </source>
</evidence>
<evidence type="ECO:0000313" key="16">
    <source>
        <dbReference type="Proteomes" id="UP001430954"/>
    </source>
</evidence>
<evidence type="ECO:0000256" key="2">
    <source>
        <dbReference type="ARBA" id="ARBA00004651"/>
    </source>
</evidence>
<dbReference type="Proteomes" id="UP001430954">
    <property type="component" value="Unassembled WGS sequence"/>
</dbReference>
<dbReference type="InterPro" id="IPR011577">
    <property type="entry name" value="Cyt_b561_bac/Ni-Hgenase"/>
</dbReference>
<organism evidence="15 16">
    <name type="scientific">Novilysobacter selenitireducens</name>
    <dbReference type="NCBI Taxonomy" id="2872639"/>
    <lineage>
        <taxon>Bacteria</taxon>
        <taxon>Pseudomonadati</taxon>
        <taxon>Pseudomonadota</taxon>
        <taxon>Gammaproteobacteria</taxon>
        <taxon>Lysobacterales</taxon>
        <taxon>Lysobacteraceae</taxon>
        <taxon>Novilysobacter</taxon>
    </lineage>
</organism>
<protein>
    <submittedName>
        <fullName evidence="15">Cytochrome b</fullName>
    </submittedName>
</protein>
<proteinExistence type="inferred from homology"/>
<evidence type="ECO:0000256" key="1">
    <source>
        <dbReference type="ARBA" id="ARBA00001970"/>
    </source>
</evidence>
<name>A0ABS7T6A0_9GAMM</name>
<dbReference type="PANTHER" id="PTHR30529:SF7">
    <property type="entry name" value="CYTOCHROME B561 BACTERIAL_NI-HYDROGENASE DOMAIN-CONTAINING PROTEIN"/>
    <property type="match status" value="1"/>
</dbReference>
<sequence>MTLKNTDQRWGAVSQLLHWTVVLLIVGLATVGLLMTEMPNTPRKIEIYALHKSFGLTVLALAAIRLAWRIYAGTPAPVPGTPHWQARIASLTHVLLYVVLFAMPLTGWLFNSAAGYPLQFFGLFNLPALTGSDESLRETALSLHKAGFWVLLSLVVLHAGAAFYHHLFLEDATLRRMLPGRRPPSA</sequence>
<dbReference type="InterPro" id="IPR016174">
    <property type="entry name" value="Di-haem_cyt_TM"/>
</dbReference>
<feature type="transmembrane region" description="Helical" evidence="13">
    <location>
        <begin position="146"/>
        <end position="167"/>
    </location>
</feature>
<evidence type="ECO:0000256" key="6">
    <source>
        <dbReference type="ARBA" id="ARBA00022692"/>
    </source>
</evidence>
<feature type="domain" description="Cytochrome b561 bacterial/Ni-hydrogenase" evidence="14">
    <location>
        <begin position="9"/>
        <end position="180"/>
    </location>
</feature>